<dbReference type="GO" id="GO:0005739">
    <property type="term" value="C:mitochondrion"/>
    <property type="evidence" value="ECO:0007669"/>
    <property type="project" value="UniProtKB-ARBA"/>
</dbReference>
<accession>A0A2H4QBR8</accession>
<geneLocation type="mitochondrion" evidence="3"/>
<proteinExistence type="predicted"/>
<dbReference type="GO" id="GO:0004519">
    <property type="term" value="F:endonuclease activity"/>
    <property type="evidence" value="ECO:0007669"/>
    <property type="project" value="InterPro"/>
</dbReference>
<sequence length="251" mass="28564">MFVGFVDGDGYIKLTRTVTGHISMELVIALNVRDLPLLQYMHSVLGIGRINQFGNTVKYIIGRVDLQEVLFPLLLHHNIFFLTHTRRLQYALALHVLMNNIVLFGDLPTGNNNQYLGLIPSLPNTAMNFTVLPFFFNWIVGFTMAEGSFYIKSVGEYFFSLRQRTFGHTELFEAFRLVFNTQTSVEYSTRGYAKFAVSSVKDLTTVVTFFSHSGLHPLVGHKLEQYNKWINGMRSTKRFSSIKLPDSSSDG</sequence>
<evidence type="ECO:0000256" key="1">
    <source>
        <dbReference type="ARBA" id="ARBA00002670"/>
    </source>
</evidence>
<dbReference type="InterPro" id="IPR051289">
    <property type="entry name" value="LAGLIDADG_Endonuclease"/>
</dbReference>
<dbReference type="AlphaFoldDB" id="A0A2H4QBR8"/>
<comment type="function">
    <text evidence="1">Mitochondrial DNA endonuclease involved in intron homing.</text>
</comment>
<dbReference type="EMBL" id="MF422654">
    <property type="protein sequence ID" value="ATX62062.1"/>
    <property type="molecule type" value="Genomic_DNA"/>
</dbReference>
<feature type="domain" description="Homing endonuclease LAGLIDADG" evidence="2">
    <location>
        <begin position="139"/>
        <end position="230"/>
    </location>
</feature>
<dbReference type="Pfam" id="PF00961">
    <property type="entry name" value="LAGLIDADG_1"/>
    <property type="match status" value="2"/>
</dbReference>
<organism evidence="3">
    <name type="scientific">Tremella fuciformis</name>
    <dbReference type="NCBI Taxonomy" id="64657"/>
    <lineage>
        <taxon>Eukaryota</taxon>
        <taxon>Fungi</taxon>
        <taxon>Dikarya</taxon>
        <taxon>Basidiomycota</taxon>
        <taxon>Agaricomycotina</taxon>
        <taxon>Tremellomycetes</taxon>
        <taxon>Tremellales</taxon>
        <taxon>Tremellaceae</taxon>
        <taxon>Tremella</taxon>
    </lineage>
</organism>
<name>A0A2H4QBR8_9TREE</name>
<keyword evidence="3" id="KW-0496">Mitochondrion</keyword>
<dbReference type="InterPro" id="IPR004860">
    <property type="entry name" value="LAGLIDADG_dom"/>
</dbReference>
<reference evidence="3" key="1">
    <citation type="submission" date="2017-06" db="EMBL/GenBank/DDBJ databases">
        <title>Intra-specific comparison of mitochondrial genome in Tremella fuciformis suggests a gene evolution hypothesis that the N-terminal was replaced by exogenetic one.</title>
        <authorList>
            <person name="Deng Y."/>
            <person name="Ming R."/>
            <person name="Xie B."/>
        </authorList>
    </citation>
    <scope>NUCLEOTIDE SEQUENCE</scope>
    <source>
        <strain evidence="3">TF11</strain>
    </source>
</reference>
<gene>
    <name evidence="3" type="primary">orf307</name>
</gene>
<dbReference type="Gene3D" id="3.10.28.10">
    <property type="entry name" value="Homing endonucleases"/>
    <property type="match status" value="2"/>
</dbReference>
<protein>
    <recommendedName>
        <fullName evidence="2">Homing endonuclease LAGLIDADG domain-containing protein</fullName>
    </recommendedName>
</protein>
<dbReference type="PANTHER" id="PTHR36181:SF4">
    <property type="entry name" value="LAGLIDADG ENDONUCLEASE"/>
    <property type="match status" value="1"/>
</dbReference>
<dbReference type="InterPro" id="IPR027434">
    <property type="entry name" value="Homing_endonucl"/>
</dbReference>
<evidence type="ECO:0000259" key="2">
    <source>
        <dbReference type="Pfam" id="PF00961"/>
    </source>
</evidence>
<feature type="domain" description="Homing endonuclease LAGLIDADG" evidence="2">
    <location>
        <begin position="3"/>
        <end position="74"/>
    </location>
</feature>
<dbReference type="PANTHER" id="PTHR36181">
    <property type="entry name" value="INTRON-ENCODED ENDONUCLEASE AI3-RELATED"/>
    <property type="match status" value="1"/>
</dbReference>
<evidence type="ECO:0000313" key="3">
    <source>
        <dbReference type="EMBL" id="ATX62062.1"/>
    </source>
</evidence>
<dbReference type="SUPFAM" id="SSF55608">
    <property type="entry name" value="Homing endonucleases"/>
    <property type="match status" value="2"/>
</dbReference>